<sequence>MTSITVHLLRHGEVHNPDRVLYGRLPGFGLSELGEQMAERIADYFVDRQRMTGKLPVVVGSSPLQRAQETATPLAERLGLPIRTDERLLEAENQFEGLSNVKSRLKDPRLWPLLRNPFRPSWGEPYRAQVARMVKAIHEAHAQAYAAGGDGAEAVLVSHQLPIWVTRLAAEGAPLWHDPRQRECTLTSLTSFGFESGRLARVDYAEPNAELLKHAANLPGA</sequence>
<protein>
    <submittedName>
        <fullName evidence="1">Histidine phosphatase family protein</fullName>
    </submittedName>
</protein>
<dbReference type="PANTHER" id="PTHR48100:SF51">
    <property type="entry name" value="PHOSPHOGLYCERATE MUTASE"/>
    <property type="match status" value="1"/>
</dbReference>
<dbReference type="SUPFAM" id="SSF53254">
    <property type="entry name" value="Phosphoglycerate mutase-like"/>
    <property type="match status" value="1"/>
</dbReference>
<dbReference type="SMART" id="SM00855">
    <property type="entry name" value="PGAM"/>
    <property type="match status" value="1"/>
</dbReference>
<dbReference type="CDD" id="cd07067">
    <property type="entry name" value="HP_PGM_like"/>
    <property type="match status" value="1"/>
</dbReference>
<dbReference type="Proteomes" id="UP001589862">
    <property type="component" value="Unassembled WGS sequence"/>
</dbReference>
<dbReference type="PANTHER" id="PTHR48100">
    <property type="entry name" value="BROAD-SPECIFICITY PHOSPHATASE YOR283W-RELATED"/>
    <property type="match status" value="1"/>
</dbReference>
<organism evidence="1 2">
    <name type="scientific">Micrococcoides hystricis</name>
    <dbReference type="NCBI Taxonomy" id="1572761"/>
    <lineage>
        <taxon>Bacteria</taxon>
        <taxon>Bacillati</taxon>
        <taxon>Actinomycetota</taxon>
        <taxon>Actinomycetes</taxon>
        <taxon>Micrococcales</taxon>
        <taxon>Micrococcaceae</taxon>
        <taxon>Micrococcoides</taxon>
    </lineage>
</organism>
<dbReference type="Pfam" id="PF00300">
    <property type="entry name" value="His_Phos_1"/>
    <property type="match status" value="1"/>
</dbReference>
<accession>A0ABV6PFC5</accession>
<dbReference type="RefSeq" id="WP_377460728.1">
    <property type="nucleotide sequence ID" value="NZ_JBHLUB010000032.1"/>
</dbReference>
<dbReference type="InterPro" id="IPR029033">
    <property type="entry name" value="His_PPase_superfam"/>
</dbReference>
<name>A0ABV6PFC5_9MICC</name>
<evidence type="ECO:0000313" key="1">
    <source>
        <dbReference type="EMBL" id="MFC0583067.1"/>
    </source>
</evidence>
<keyword evidence="2" id="KW-1185">Reference proteome</keyword>
<dbReference type="InterPro" id="IPR050275">
    <property type="entry name" value="PGM_Phosphatase"/>
</dbReference>
<dbReference type="EMBL" id="JBHLUB010000032">
    <property type="protein sequence ID" value="MFC0583067.1"/>
    <property type="molecule type" value="Genomic_DNA"/>
</dbReference>
<evidence type="ECO:0000313" key="2">
    <source>
        <dbReference type="Proteomes" id="UP001589862"/>
    </source>
</evidence>
<dbReference type="Gene3D" id="3.40.50.1240">
    <property type="entry name" value="Phosphoglycerate mutase-like"/>
    <property type="match status" value="1"/>
</dbReference>
<proteinExistence type="predicted"/>
<comment type="caution">
    <text evidence="1">The sequence shown here is derived from an EMBL/GenBank/DDBJ whole genome shotgun (WGS) entry which is preliminary data.</text>
</comment>
<gene>
    <name evidence="1" type="ORF">ACFFFR_11885</name>
</gene>
<dbReference type="InterPro" id="IPR013078">
    <property type="entry name" value="His_Pase_superF_clade-1"/>
</dbReference>
<reference evidence="1 2" key="1">
    <citation type="submission" date="2024-09" db="EMBL/GenBank/DDBJ databases">
        <authorList>
            <person name="Sun Q."/>
            <person name="Mori K."/>
        </authorList>
    </citation>
    <scope>NUCLEOTIDE SEQUENCE [LARGE SCALE GENOMIC DNA]</scope>
    <source>
        <strain evidence="1 2">NCAIM B.02604</strain>
    </source>
</reference>